<dbReference type="EMBL" id="GBXM01011076">
    <property type="protein sequence ID" value="JAH97501.1"/>
    <property type="molecule type" value="Transcribed_RNA"/>
</dbReference>
<accession>A0A0E9X4V9</accession>
<protein>
    <submittedName>
        <fullName evidence="1">Uncharacterized protein</fullName>
    </submittedName>
</protein>
<reference evidence="1" key="1">
    <citation type="submission" date="2014-11" db="EMBL/GenBank/DDBJ databases">
        <authorList>
            <person name="Amaro Gonzalez C."/>
        </authorList>
    </citation>
    <scope>NUCLEOTIDE SEQUENCE</scope>
</reference>
<evidence type="ECO:0000313" key="1">
    <source>
        <dbReference type="EMBL" id="JAH97501.1"/>
    </source>
</evidence>
<reference evidence="1" key="2">
    <citation type="journal article" date="2015" name="Fish Shellfish Immunol.">
        <title>Early steps in the European eel (Anguilla anguilla)-Vibrio vulnificus interaction in the gills: Role of the RtxA13 toxin.</title>
        <authorList>
            <person name="Callol A."/>
            <person name="Pajuelo D."/>
            <person name="Ebbesson L."/>
            <person name="Teles M."/>
            <person name="MacKenzie S."/>
            <person name="Amaro C."/>
        </authorList>
    </citation>
    <scope>NUCLEOTIDE SEQUENCE</scope>
</reference>
<organism evidence="1">
    <name type="scientific">Anguilla anguilla</name>
    <name type="common">European freshwater eel</name>
    <name type="synonym">Muraena anguilla</name>
    <dbReference type="NCBI Taxonomy" id="7936"/>
    <lineage>
        <taxon>Eukaryota</taxon>
        <taxon>Metazoa</taxon>
        <taxon>Chordata</taxon>
        <taxon>Craniata</taxon>
        <taxon>Vertebrata</taxon>
        <taxon>Euteleostomi</taxon>
        <taxon>Actinopterygii</taxon>
        <taxon>Neopterygii</taxon>
        <taxon>Teleostei</taxon>
        <taxon>Anguilliformes</taxon>
        <taxon>Anguillidae</taxon>
        <taxon>Anguilla</taxon>
    </lineage>
</organism>
<dbReference type="AlphaFoldDB" id="A0A0E9X4V9"/>
<proteinExistence type="predicted"/>
<sequence>MNVPENPVAKLNLTCCGMGADSLHSMKFKPEILQVMKIKQLGFSMSGYHPTTASFSSDKLNFGNT</sequence>
<name>A0A0E9X4V9_ANGAN</name>